<dbReference type="EMBL" id="PGGS01000370">
    <property type="protein sequence ID" value="PNH04665.1"/>
    <property type="molecule type" value="Genomic_DNA"/>
</dbReference>
<name>A0A2J7ZWP4_9CHLO</name>
<protein>
    <submittedName>
        <fullName evidence="2">Uncharacterized protein</fullName>
    </submittedName>
</protein>
<keyword evidence="3" id="KW-1185">Reference proteome</keyword>
<dbReference type="OrthoDB" id="535916at2759"/>
<sequence>MAEGASKDGTVRRSFDSEDEMDSELAGELQAVADPERLKKLAQHFELAWKINRGFVKCGRCRGTGFRAAWLPSDLLP</sequence>
<evidence type="ECO:0000313" key="2">
    <source>
        <dbReference type="EMBL" id="PNH04665.1"/>
    </source>
</evidence>
<proteinExistence type="predicted"/>
<accession>A0A2J7ZWP4</accession>
<comment type="caution">
    <text evidence="2">The sequence shown here is derived from an EMBL/GenBank/DDBJ whole genome shotgun (WGS) entry which is preliminary data.</text>
</comment>
<organism evidence="2 3">
    <name type="scientific">Tetrabaena socialis</name>
    <dbReference type="NCBI Taxonomy" id="47790"/>
    <lineage>
        <taxon>Eukaryota</taxon>
        <taxon>Viridiplantae</taxon>
        <taxon>Chlorophyta</taxon>
        <taxon>core chlorophytes</taxon>
        <taxon>Chlorophyceae</taxon>
        <taxon>CS clade</taxon>
        <taxon>Chlamydomonadales</taxon>
        <taxon>Tetrabaenaceae</taxon>
        <taxon>Tetrabaena</taxon>
    </lineage>
</organism>
<dbReference type="AlphaFoldDB" id="A0A2J7ZWP4"/>
<feature type="region of interest" description="Disordered" evidence="1">
    <location>
        <begin position="1"/>
        <end position="27"/>
    </location>
</feature>
<reference evidence="2 3" key="1">
    <citation type="journal article" date="2017" name="Mol. Biol. Evol.">
        <title>The 4-celled Tetrabaena socialis nuclear genome reveals the essential components for genetic control of cell number at the origin of multicellularity in the volvocine lineage.</title>
        <authorList>
            <person name="Featherston J."/>
            <person name="Arakaki Y."/>
            <person name="Hanschen E.R."/>
            <person name="Ferris P.J."/>
            <person name="Michod R.E."/>
            <person name="Olson B.J.S.C."/>
            <person name="Nozaki H."/>
            <person name="Durand P.M."/>
        </authorList>
    </citation>
    <scope>NUCLEOTIDE SEQUENCE [LARGE SCALE GENOMIC DNA]</scope>
    <source>
        <strain evidence="2 3">NIES-571</strain>
    </source>
</reference>
<feature type="compositionally biased region" description="Basic and acidic residues" evidence="1">
    <location>
        <begin position="1"/>
        <end position="16"/>
    </location>
</feature>
<evidence type="ECO:0000313" key="3">
    <source>
        <dbReference type="Proteomes" id="UP000236333"/>
    </source>
</evidence>
<evidence type="ECO:0000256" key="1">
    <source>
        <dbReference type="SAM" id="MobiDB-lite"/>
    </source>
</evidence>
<gene>
    <name evidence="2" type="ORF">TSOC_009157</name>
</gene>
<dbReference type="Proteomes" id="UP000236333">
    <property type="component" value="Unassembled WGS sequence"/>
</dbReference>